<evidence type="ECO:0000256" key="2">
    <source>
        <dbReference type="SAM" id="Phobius"/>
    </source>
</evidence>
<dbReference type="Proteomes" id="UP000095281">
    <property type="component" value="Unplaced"/>
</dbReference>
<dbReference type="AlphaFoldDB" id="A0A1I8BBA3"/>
<accession>A0A1I8BBA3</accession>
<feature type="region of interest" description="Disordered" evidence="1">
    <location>
        <begin position="311"/>
        <end position="341"/>
    </location>
</feature>
<name>A0A1I8BBA3_MELHA</name>
<sequence>MVDFMYLTTKTARDQLNFGDVNLKWEMTNAKDVCGLHLEDEFIRIVTPHTCEHNPARIVAHEVKTGIKRRAVETMEPPTVIRALVLENTSSPALAEVPSKQATNKMIQRTRGEVNAPPVMPDNLHQLVIPDAYKVYQKTDLEQEQFLLSDSGVYYEAGNENPQRKENIQNDKQQEIVENNISPLAFHSDIGRMIYTISILLMFSSVILLLMIRSIRRSWSTVEVTAWLCRGSTAKLWKSPHILLNCNTSNIARTNSIQSSGSFIPEIVISEHLPSPTSGGPPDLLRGLERQNSYTPSLSLLYDFSSRKNSQVLSQSNETESGRHSQMSAFSCSSSGGGQKD</sequence>
<evidence type="ECO:0000256" key="1">
    <source>
        <dbReference type="SAM" id="MobiDB-lite"/>
    </source>
</evidence>
<keyword evidence="3" id="KW-1185">Reference proteome</keyword>
<proteinExistence type="predicted"/>
<evidence type="ECO:0000313" key="3">
    <source>
        <dbReference type="Proteomes" id="UP000095281"/>
    </source>
</evidence>
<organism evidence="3 4">
    <name type="scientific">Meloidogyne hapla</name>
    <name type="common">Root-knot nematode worm</name>
    <dbReference type="NCBI Taxonomy" id="6305"/>
    <lineage>
        <taxon>Eukaryota</taxon>
        <taxon>Metazoa</taxon>
        <taxon>Ecdysozoa</taxon>
        <taxon>Nematoda</taxon>
        <taxon>Chromadorea</taxon>
        <taxon>Rhabditida</taxon>
        <taxon>Tylenchina</taxon>
        <taxon>Tylenchomorpha</taxon>
        <taxon>Tylenchoidea</taxon>
        <taxon>Meloidogynidae</taxon>
        <taxon>Meloidogyninae</taxon>
        <taxon>Meloidogyne</taxon>
    </lineage>
</organism>
<evidence type="ECO:0000313" key="4">
    <source>
        <dbReference type="WBParaSite" id="MhA1_Contig1809.frz3.gene11"/>
    </source>
</evidence>
<protein>
    <submittedName>
        <fullName evidence="4">ZP domain-containing protein</fullName>
    </submittedName>
</protein>
<reference evidence="4" key="1">
    <citation type="submission" date="2016-11" db="UniProtKB">
        <authorList>
            <consortium name="WormBaseParasite"/>
        </authorList>
    </citation>
    <scope>IDENTIFICATION</scope>
</reference>
<keyword evidence="2" id="KW-0812">Transmembrane</keyword>
<feature type="transmembrane region" description="Helical" evidence="2">
    <location>
        <begin position="193"/>
        <end position="212"/>
    </location>
</feature>
<dbReference type="WBParaSite" id="MhA1_Contig1809.frz3.gene11">
    <property type="protein sequence ID" value="MhA1_Contig1809.frz3.gene11"/>
    <property type="gene ID" value="MhA1_Contig1809.frz3.gene11"/>
</dbReference>
<keyword evidence="2" id="KW-0472">Membrane</keyword>
<feature type="compositionally biased region" description="Polar residues" evidence="1">
    <location>
        <begin position="311"/>
        <end position="334"/>
    </location>
</feature>
<keyword evidence="2" id="KW-1133">Transmembrane helix</keyword>